<dbReference type="SUPFAM" id="SSF82693">
    <property type="entry name" value="Multidrug efflux transporter AcrB pore domain, PN1, PN2, PC1 and PC2 subdomains"/>
    <property type="match status" value="2"/>
</dbReference>
<name>A0ABZ2KUG3_9BACT</name>
<feature type="transmembrane region" description="Helical" evidence="1">
    <location>
        <begin position="886"/>
        <end position="906"/>
    </location>
</feature>
<dbReference type="Proteomes" id="UP001374803">
    <property type="component" value="Chromosome"/>
</dbReference>
<evidence type="ECO:0000256" key="1">
    <source>
        <dbReference type="SAM" id="Phobius"/>
    </source>
</evidence>
<proteinExistence type="predicted"/>
<keyword evidence="1" id="KW-0472">Membrane</keyword>
<feature type="transmembrane region" description="Helical" evidence="1">
    <location>
        <begin position="857"/>
        <end position="879"/>
    </location>
</feature>
<dbReference type="Gene3D" id="3.30.70.1440">
    <property type="entry name" value="Multidrug efflux transporter AcrB pore domain"/>
    <property type="match status" value="1"/>
</dbReference>
<dbReference type="Gene3D" id="3.30.2090.10">
    <property type="entry name" value="Multidrug efflux transporter AcrB TolC docking domain, DN and DC subdomains"/>
    <property type="match status" value="2"/>
</dbReference>
<feature type="transmembrane region" description="Helical" evidence="1">
    <location>
        <begin position="956"/>
        <end position="977"/>
    </location>
</feature>
<keyword evidence="1" id="KW-0812">Transmembrane</keyword>
<feature type="transmembrane region" description="Helical" evidence="1">
    <location>
        <begin position="329"/>
        <end position="346"/>
    </location>
</feature>
<gene>
    <name evidence="2" type="ORF">LVJ94_35970</name>
</gene>
<dbReference type="Pfam" id="PF00873">
    <property type="entry name" value="ACR_tran"/>
    <property type="match status" value="1"/>
</dbReference>
<feature type="transmembrane region" description="Helical" evidence="1">
    <location>
        <begin position="383"/>
        <end position="404"/>
    </location>
</feature>
<feature type="transmembrane region" description="Helical" evidence="1">
    <location>
        <begin position="912"/>
        <end position="935"/>
    </location>
</feature>
<accession>A0ABZ2KUG3</accession>
<dbReference type="PANTHER" id="PTHR32063">
    <property type="match status" value="1"/>
</dbReference>
<feature type="transmembrane region" description="Helical" evidence="1">
    <location>
        <begin position="353"/>
        <end position="371"/>
    </location>
</feature>
<reference evidence="2" key="1">
    <citation type="submission" date="2021-12" db="EMBL/GenBank/DDBJ databases">
        <title>Discovery of the Pendulisporaceae a myxobacterial family with distinct sporulation behavior and unique specialized metabolism.</title>
        <authorList>
            <person name="Garcia R."/>
            <person name="Popoff A."/>
            <person name="Bader C.D."/>
            <person name="Loehr J."/>
            <person name="Walesch S."/>
            <person name="Walt C."/>
            <person name="Boldt J."/>
            <person name="Bunk B."/>
            <person name="Haeckl F.J.F.P.J."/>
            <person name="Gunesch A.P."/>
            <person name="Birkelbach J."/>
            <person name="Nuebel U."/>
            <person name="Pietschmann T."/>
            <person name="Bach T."/>
            <person name="Mueller R."/>
        </authorList>
    </citation>
    <scope>NUCLEOTIDE SEQUENCE</scope>
    <source>
        <strain evidence="2">MSr11367</strain>
    </source>
</reference>
<protein>
    <submittedName>
        <fullName evidence="2">Efflux RND transporter permease subunit</fullName>
    </submittedName>
</protein>
<dbReference type="Gene3D" id="3.30.70.1430">
    <property type="entry name" value="Multidrug efflux transporter AcrB pore domain"/>
    <property type="match status" value="2"/>
</dbReference>
<dbReference type="PRINTS" id="PR00702">
    <property type="entry name" value="ACRIFLAVINRP"/>
</dbReference>
<dbReference type="SUPFAM" id="SSF82714">
    <property type="entry name" value="Multidrug efflux transporter AcrB TolC docking domain, DN and DC subdomains"/>
    <property type="match status" value="2"/>
</dbReference>
<dbReference type="Gene3D" id="3.30.70.1320">
    <property type="entry name" value="Multidrug efflux transporter AcrB pore domain like"/>
    <property type="match status" value="1"/>
</dbReference>
<feature type="transmembrane region" description="Helical" evidence="1">
    <location>
        <begin position="457"/>
        <end position="479"/>
    </location>
</feature>
<dbReference type="SUPFAM" id="SSF82866">
    <property type="entry name" value="Multidrug efflux transporter AcrB transmembrane domain"/>
    <property type="match status" value="2"/>
</dbReference>
<feature type="transmembrane region" description="Helical" evidence="1">
    <location>
        <begin position="425"/>
        <end position="445"/>
    </location>
</feature>
<keyword evidence="3" id="KW-1185">Reference proteome</keyword>
<feature type="transmembrane region" description="Helical" evidence="1">
    <location>
        <begin position="983"/>
        <end position="1004"/>
    </location>
</feature>
<dbReference type="Gene3D" id="1.20.1640.10">
    <property type="entry name" value="Multidrug efflux transporter AcrB transmembrane domain"/>
    <property type="match status" value="2"/>
</dbReference>
<sequence length="1034" mass="111501">MSEFAVRRWQFTLVVFLALAALGINSLFTIPKSEDPTFPIPTFAVIGVLPGATPVDVERLVIDPIETKLKALDDVKSIKTDIEESLAYLRIEFIAEADADRKRDEVLREVNALRPTLPAELVRLDVKQFNTKNVNIAEFALLSESASYHELDGIARSLKRRLENVAGVGEVETAGLPKQEVTVALDLERMVALGISPAEVLDAVGAESKNIPAGSVETGPRRFNVKTSGDYASVEEVRTTIVRSAGGSSVRVGDLAEVSLREVEGSSVARFDGKRAVLVAANQKEGQNVFDVKGGIDREVASFEKTLPKGITLTRGFDQSQNVGHRLHGFSRDFMLAIALVLLTLLPLGLRASAVVMMSIPLSLTIGVFFLKATGFSINQLSIVGFVLALGLLVDDSVVVVENITRHLREGKKPREAAIAATKQITLSVLGCTATLIFAFLPLLALPGGAGQFIRSMPVAIIFTIGASLLVSLTIVPFLSSRILVAEGEHGNIFLRAMTWAIEGTYRRALVKAVQFPKTTLVLAAALFVGSFALVPRIGFSLFPKAGVPQFMVEVEATEGASIAETDRAAHFVEEVLARHPEVGKVATTIGKGHPQIYYNVAPRNEKANVADVFAELRTREDGNGRLLEQIRQELREYAGARLDLKEFENGPPLDAPIAIRLLGSDPEALEKGATQVEQILRSTEGTRDVRNPSRERRTDLRVHVDRDKAAVLGIAVADVDRAVRLAVGGIAAGKYREDGSEEAYDIRVTLTRDRDVVPAAAPGLGVLDRLYVATTKGMPLPLSQVATLALEPSPTKIRHYQKERSVTVTAYVREGFNTDRLTKQVLAHLEGPGAIQLPAGIRFMPAGEIESRQESFGGLGTAILIAVFGVLAVLVLEFRTFKSTLIVASVIPLGIIGGLVALFVSGNTLSFTANIGFVALMGIEVKNSILLVDFTNQLREDGVPIDEAIRRAGEARFVPILLTTLTAIGGLIPLILEHSSLYSPLAIVLLGGLLSSTFLARVVTPVLYKLLAPEIDVREMPTEGTREAELAST</sequence>
<evidence type="ECO:0000313" key="3">
    <source>
        <dbReference type="Proteomes" id="UP001374803"/>
    </source>
</evidence>
<dbReference type="EMBL" id="CP089983">
    <property type="protein sequence ID" value="WXB02302.1"/>
    <property type="molecule type" value="Genomic_DNA"/>
</dbReference>
<dbReference type="PANTHER" id="PTHR32063:SF0">
    <property type="entry name" value="SWARMING MOTILITY PROTEIN SWRC"/>
    <property type="match status" value="1"/>
</dbReference>
<dbReference type="InterPro" id="IPR027463">
    <property type="entry name" value="AcrB_DN_DC_subdom"/>
</dbReference>
<keyword evidence="1" id="KW-1133">Transmembrane helix</keyword>
<evidence type="ECO:0000313" key="2">
    <source>
        <dbReference type="EMBL" id="WXB02302.1"/>
    </source>
</evidence>
<dbReference type="RefSeq" id="WP_394831928.1">
    <property type="nucleotide sequence ID" value="NZ_CP089929.1"/>
</dbReference>
<feature type="transmembrane region" description="Helical" evidence="1">
    <location>
        <begin position="521"/>
        <end position="543"/>
    </location>
</feature>
<dbReference type="InterPro" id="IPR001036">
    <property type="entry name" value="Acrflvin-R"/>
</dbReference>
<organism evidence="2 3">
    <name type="scientific">Pendulispora rubella</name>
    <dbReference type="NCBI Taxonomy" id="2741070"/>
    <lineage>
        <taxon>Bacteria</taxon>
        <taxon>Pseudomonadati</taxon>
        <taxon>Myxococcota</taxon>
        <taxon>Myxococcia</taxon>
        <taxon>Myxococcales</taxon>
        <taxon>Sorangiineae</taxon>
        <taxon>Pendulisporaceae</taxon>
        <taxon>Pendulispora</taxon>
    </lineage>
</organism>